<dbReference type="HAMAP" id="MF_00532_B">
    <property type="entry name" value="Ribosomal_uS9_B"/>
    <property type="match status" value="1"/>
</dbReference>
<protein>
    <recommendedName>
        <fullName evidence="5">Small ribosomal subunit protein uS9c</fullName>
    </recommendedName>
</protein>
<dbReference type="GO" id="GO:0003735">
    <property type="term" value="F:structural constituent of ribosome"/>
    <property type="evidence" value="ECO:0007669"/>
    <property type="project" value="InterPro"/>
</dbReference>
<dbReference type="SUPFAM" id="SSF54211">
    <property type="entry name" value="Ribosomal protein S5 domain 2-like"/>
    <property type="match status" value="1"/>
</dbReference>
<geneLocation type="chloroplast" evidence="7"/>
<dbReference type="PANTHER" id="PTHR21569:SF1">
    <property type="entry name" value="SMALL RIBOSOMAL SUBUNIT PROTEIN US9M"/>
    <property type="match status" value="1"/>
</dbReference>
<evidence type="ECO:0000256" key="1">
    <source>
        <dbReference type="ARBA" id="ARBA00004229"/>
    </source>
</evidence>
<keyword evidence="3 5" id="KW-0689">Ribosomal protein</keyword>
<dbReference type="InterPro" id="IPR020574">
    <property type="entry name" value="Ribosomal_uS9_CS"/>
</dbReference>
<dbReference type="GO" id="GO:0003723">
    <property type="term" value="F:RNA binding"/>
    <property type="evidence" value="ECO:0007669"/>
    <property type="project" value="TreeGrafter"/>
</dbReference>
<dbReference type="Pfam" id="PF00380">
    <property type="entry name" value="Ribosomal_S9"/>
    <property type="match status" value="1"/>
</dbReference>
<sequence>MTIIYQKEKIGLGKRKRAIAKVFFTQGNGKLTINKISGERYLQYNANYLNAIWSPLEKLNLRKKFDIIASVRGGGLTGQTDAIKLGVARLICQTDVENDLTKHENRLILKPFGFLSRDARIKERKKYGLRKARKASQYSKR</sequence>
<dbReference type="GO" id="GO:0006412">
    <property type="term" value="P:translation"/>
    <property type="evidence" value="ECO:0007669"/>
    <property type="project" value="UniProtKB-UniRule"/>
</dbReference>
<dbReference type="NCBIfam" id="NF001099">
    <property type="entry name" value="PRK00132.1"/>
    <property type="match status" value="1"/>
</dbReference>
<name>A0A8K1YHA6_9STRA</name>
<accession>A0A8K1YHA6</accession>
<reference evidence="7" key="1">
    <citation type="submission" date="2021-02" db="EMBL/GenBank/DDBJ databases">
        <authorList>
            <person name="Liu K."/>
            <person name="Chen N."/>
        </authorList>
    </citation>
    <scope>NUCLEOTIDE SEQUENCE</scope>
    <source>
        <strain evidence="7">CNS00561</strain>
    </source>
</reference>
<dbReference type="FunFam" id="3.30.230.10:FF:000001">
    <property type="entry name" value="30S ribosomal protein S9"/>
    <property type="match status" value="1"/>
</dbReference>
<dbReference type="GO" id="GO:0009507">
    <property type="term" value="C:chloroplast"/>
    <property type="evidence" value="ECO:0007669"/>
    <property type="project" value="UniProtKB-SubCell"/>
</dbReference>
<keyword evidence="7" id="KW-0934">Plastid</keyword>
<evidence type="ECO:0000256" key="4">
    <source>
        <dbReference type="ARBA" id="ARBA00023274"/>
    </source>
</evidence>
<dbReference type="EMBL" id="MW592700">
    <property type="protein sequence ID" value="UBQ35323.1"/>
    <property type="molecule type" value="Genomic_DNA"/>
</dbReference>
<dbReference type="PROSITE" id="PS00360">
    <property type="entry name" value="RIBOSOMAL_S9"/>
    <property type="match status" value="1"/>
</dbReference>
<dbReference type="AlphaFoldDB" id="A0A8K1YHA6"/>
<dbReference type="InterPro" id="IPR000754">
    <property type="entry name" value="Ribosomal_uS9"/>
</dbReference>
<evidence type="ECO:0000256" key="3">
    <source>
        <dbReference type="ARBA" id="ARBA00022980"/>
    </source>
</evidence>
<dbReference type="Gene3D" id="3.30.230.10">
    <property type="match status" value="1"/>
</dbReference>
<comment type="subcellular location">
    <subcellularLocation>
        <location evidence="1 5">Plastid</location>
        <location evidence="1 5">Chloroplast</location>
    </subcellularLocation>
</comment>
<dbReference type="PANTHER" id="PTHR21569">
    <property type="entry name" value="RIBOSOMAL PROTEIN S9"/>
    <property type="match status" value="1"/>
</dbReference>
<dbReference type="GO" id="GO:0015935">
    <property type="term" value="C:small ribosomal subunit"/>
    <property type="evidence" value="ECO:0007669"/>
    <property type="project" value="TreeGrafter"/>
</dbReference>
<dbReference type="InterPro" id="IPR014721">
    <property type="entry name" value="Ribsml_uS5_D2-typ_fold_subgr"/>
</dbReference>
<keyword evidence="4 5" id="KW-0687">Ribonucleoprotein</keyword>
<dbReference type="InterPro" id="IPR020568">
    <property type="entry name" value="Ribosomal_Su5_D2-typ_SF"/>
</dbReference>
<proteinExistence type="inferred from homology"/>
<comment type="similarity">
    <text evidence="2 5 6">Belongs to the universal ribosomal protein uS9 family.</text>
</comment>
<keyword evidence="7" id="KW-0150">Chloroplast</keyword>
<evidence type="ECO:0000256" key="5">
    <source>
        <dbReference type="HAMAP-Rule" id="MF_00532"/>
    </source>
</evidence>
<evidence type="ECO:0000313" key="7">
    <source>
        <dbReference type="EMBL" id="UBQ35323.1"/>
    </source>
</evidence>
<gene>
    <name evidence="5 7" type="primary">rps9</name>
</gene>
<evidence type="ECO:0000256" key="2">
    <source>
        <dbReference type="ARBA" id="ARBA00005251"/>
    </source>
</evidence>
<dbReference type="InterPro" id="IPR023035">
    <property type="entry name" value="Ribosomal_uS9_bac/plastid"/>
</dbReference>
<evidence type="ECO:0000256" key="6">
    <source>
        <dbReference type="RuleBase" id="RU003815"/>
    </source>
</evidence>
<organism evidence="7">
    <name type="scientific">Thalassiosira sp</name>
    <dbReference type="NCBI Taxonomy" id="1891026"/>
    <lineage>
        <taxon>Eukaryota</taxon>
        <taxon>Sar</taxon>
        <taxon>Stramenopiles</taxon>
        <taxon>Ochrophyta</taxon>
        <taxon>Bacillariophyta</taxon>
        <taxon>Coscinodiscophyceae</taxon>
        <taxon>Thalassiosirophycidae</taxon>
        <taxon>Thalassiosirales</taxon>
        <taxon>Thalassiosiraceae</taxon>
        <taxon>Thalassiosira</taxon>
    </lineage>
</organism>